<evidence type="ECO:0000313" key="1">
    <source>
        <dbReference type="EMBL" id="KGE68625.1"/>
    </source>
</evidence>
<reference evidence="1 2" key="1">
    <citation type="journal article" date="2013" name="Genome Announc.">
        <title>Draft Genome Sequence of Pseudomonas fluorescens LMG 5329, a White Line-Inducing Principle-Producing Bioindicator for the Mushroom Pathogen Pseudomonas tolaasii.</title>
        <authorList>
            <person name="Ghequire M.G."/>
            <person name="Rokni-Zadeh H."/>
            <person name="Zarrineh P."/>
            <person name="De Mot R."/>
        </authorList>
    </citation>
    <scope>NUCLEOTIDE SEQUENCE [LARGE SCALE GENOMIC DNA]</scope>
    <source>
        <strain evidence="1 2">LMG 5329</strain>
    </source>
</reference>
<organism evidence="1 2">
    <name type="scientific">Pseudomonas fluorescens LMG 5329</name>
    <dbReference type="NCBI Taxonomy" id="1324332"/>
    <lineage>
        <taxon>Bacteria</taxon>
        <taxon>Pseudomonadati</taxon>
        <taxon>Pseudomonadota</taxon>
        <taxon>Gammaproteobacteria</taxon>
        <taxon>Pseudomonadales</taxon>
        <taxon>Pseudomonadaceae</taxon>
        <taxon>Pseudomonas</taxon>
    </lineage>
</organism>
<gene>
    <name evidence="1" type="ORF">K814_0107300</name>
</gene>
<dbReference type="EMBL" id="ASGY01000055">
    <property type="protein sequence ID" value="KGE68625.1"/>
    <property type="molecule type" value="Genomic_DNA"/>
</dbReference>
<protein>
    <submittedName>
        <fullName evidence="1">Uncharacterized protein</fullName>
    </submittedName>
</protein>
<sequence length="75" mass="8579">MRSAAIDQGQNQHTDFIYQPGVHVRATDVRTAFDGQALDADSKPRPTQTEGTHLCYYQWLYQLPAFSLEFVIFKS</sequence>
<name>A0A0A1Z2U6_PSEFL</name>
<proteinExistence type="predicted"/>
<evidence type="ECO:0000313" key="2">
    <source>
        <dbReference type="Proteomes" id="UP000030060"/>
    </source>
</evidence>
<comment type="caution">
    <text evidence="1">The sequence shown here is derived from an EMBL/GenBank/DDBJ whole genome shotgun (WGS) entry which is preliminary data.</text>
</comment>
<accession>A0A0A1Z2U6</accession>
<dbReference type="Proteomes" id="UP000030060">
    <property type="component" value="Unassembled WGS sequence"/>
</dbReference>
<dbReference type="AlphaFoldDB" id="A0A0A1Z2U6"/>